<dbReference type="PROSITE" id="PS50883">
    <property type="entry name" value="EAL"/>
    <property type="match status" value="1"/>
</dbReference>
<evidence type="ECO:0000313" key="4">
    <source>
        <dbReference type="EMBL" id="MBK1725912.1"/>
    </source>
</evidence>
<dbReference type="InterPro" id="IPR001633">
    <property type="entry name" value="EAL_dom"/>
</dbReference>
<dbReference type="PANTHER" id="PTHR33121">
    <property type="entry name" value="CYCLIC DI-GMP PHOSPHODIESTERASE PDEF"/>
    <property type="match status" value="1"/>
</dbReference>
<dbReference type="InterPro" id="IPR003018">
    <property type="entry name" value="GAF"/>
</dbReference>
<dbReference type="PROSITE" id="PS50887">
    <property type="entry name" value="GGDEF"/>
    <property type="match status" value="1"/>
</dbReference>
<evidence type="ECO:0000259" key="2">
    <source>
        <dbReference type="PROSITE" id="PS50883"/>
    </source>
</evidence>
<dbReference type="InterPro" id="IPR043128">
    <property type="entry name" value="Rev_trsase/Diguanyl_cyclase"/>
</dbReference>
<sequence length="560" mass="60792">ALCRQLAAAEGRDGGLGGLAMRQGRRVLIPDLGQDPRLPPEYEQAAAWGLGAAGAFPIQRGGAVVGSLNLYAADPAFFAEESRTIALFEELVADMGAALDDFDRQEQIHELTYRSLVTGLPNRVSLLERLGQEADRLRRQGGCGGVIHADIDDFKAINDSLGTRAGDEVLRLLAERLTSILRVEDVAAHAGADELVVLIPDLPDESEEAAVEANRLAERVRSALQEPLSLGERSLRVTVSVGVALFPGEDAEGCDPPEAGEEPPGTASERILQQARLALAKAEDEGGDRVRFYDPALRRRAERHLDIGEELRLAQERGELRVVYQPLWELATERVVGLEALLRWHHPERGPISPGEFIPVAERTGQILELGDWILEQVLAQADAWLQRGKAGLPLGLAVNVSPLQFNQDDWGERVLERLSRARVTGRCLKLEVTESLLMANIGTAQAKMADLRTAGVSFALDDFGTGYSSLAYLQELPLDYLKVDRSFVQRIGEARASEGIIEAVLAMAGHLGLRVIAEGVETAEQAAFLRERGCAVGQGFYWSKPLAAEEVEPLLRGGG</sequence>
<dbReference type="RefSeq" id="WP_200256520.1">
    <property type="nucleotide sequence ID" value="NZ_NRSH01000015.1"/>
</dbReference>
<dbReference type="InterPro" id="IPR029016">
    <property type="entry name" value="GAF-like_dom_sf"/>
</dbReference>
<gene>
    <name evidence="4" type="ORF">CKO13_02530</name>
</gene>
<feature type="domain" description="EAL" evidence="2">
    <location>
        <begin position="304"/>
        <end position="560"/>
    </location>
</feature>
<dbReference type="SUPFAM" id="SSF55073">
    <property type="entry name" value="Nucleotide cyclase"/>
    <property type="match status" value="1"/>
</dbReference>
<dbReference type="Gene3D" id="3.30.450.40">
    <property type="match status" value="1"/>
</dbReference>
<proteinExistence type="predicted"/>
<dbReference type="CDD" id="cd01948">
    <property type="entry name" value="EAL"/>
    <property type="match status" value="1"/>
</dbReference>
<dbReference type="SMART" id="SM00267">
    <property type="entry name" value="GGDEF"/>
    <property type="match status" value="1"/>
</dbReference>
<evidence type="ECO:0000256" key="1">
    <source>
        <dbReference type="SAM" id="MobiDB-lite"/>
    </source>
</evidence>
<dbReference type="Pfam" id="PF13185">
    <property type="entry name" value="GAF_2"/>
    <property type="match status" value="1"/>
</dbReference>
<evidence type="ECO:0008006" key="6">
    <source>
        <dbReference type="Google" id="ProtNLM"/>
    </source>
</evidence>
<dbReference type="EMBL" id="NRSH01000015">
    <property type="protein sequence ID" value="MBK1725912.1"/>
    <property type="molecule type" value="Genomic_DNA"/>
</dbReference>
<dbReference type="Gene3D" id="3.20.20.450">
    <property type="entry name" value="EAL domain"/>
    <property type="match status" value="1"/>
</dbReference>
<comment type="caution">
    <text evidence="4">The sequence shown here is derived from an EMBL/GenBank/DDBJ whole genome shotgun (WGS) entry which is preliminary data.</text>
</comment>
<dbReference type="PANTHER" id="PTHR33121:SF70">
    <property type="entry name" value="SIGNALING PROTEIN YKOW"/>
    <property type="match status" value="1"/>
</dbReference>
<dbReference type="InterPro" id="IPR035919">
    <property type="entry name" value="EAL_sf"/>
</dbReference>
<dbReference type="InterPro" id="IPR000160">
    <property type="entry name" value="GGDEF_dom"/>
</dbReference>
<feature type="region of interest" description="Disordered" evidence="1">
    <location>
        <begin position="248"/>
        <end position="267"/>
    </location>
</feature>
<dbReference type="NCBIfam" id="TIGR00254">
    <property type="entry name" value="GGDEF"/>
    <property type="match status" value="1"/>
</dbReference>
<keyword evidence="5" id="KW-1185">Reference proteome</keyword>
<dbReference type="Pfam" id="PF00563">
    <property type="entry name" value="EAL"/>
    <property type="match status" value="1"/>
</dbReference>
<dbReference type="InterPro" id="IPR029787">
    <property type="entry name" value="Nucleotide_cyclase"/>
</dbReference>
<dbReference type="Pfam" id="PF00990">
    <property type="entry name" value="GGDEF"/>
    <property type="match status" value="1"/>
</dbReference>
<protein>
    <recommendedName>
        <fullName evidence="6">EAL domain-containing protein</fullName>
    </recommendedName>
</protein>
<evidence type="ECO:0000259" key="3">
    <source>
        <dbReference type="PROSITE" id="PS50887"/>
    </source>
</evidence>
<evidence type="ECO:0000313" key="5">
    <source>
        <dbReference type="Proteomes" id="UP000738126"/>
    </source>
</evidence>
<accession>A0ABS1E3W2</accession>
<reference evidence="4 5" key="1">
    <citation type="journal article" date="2020" name="Microorganisms">
        <title>Osmotic Adaptation and Compatible Solute Biosynthesis of Phototrophic Bacteria as Revealed from Genome Analyses.</title>
        <authorList>
            <person name="Imhoff J.F."/>
            <person name="Rahn T."/>
            <person name="Kunzel S."/>
            <person name="Keller A."/>
            <person name="Neulinger S.C."/>
        </authorList>
    </citation>
    <scope>NUCLEOTIDE SEQUENCE [LARGE SCALE GENOMIC DNA]</scope>
    <source>
        <strain evidence="4 5">DSM 15116</strain>
    </source>
</reference>
<dbReference type="CDD" id="cd01949">
    <property type="entry name" value="GGDEF"/>
    <property type="match status" value="1"/>
</dbReference>
<name>A0ABS1E3W2_9GAMM</name>
<organism evidence="4 5">
    <name type="scientific">Halorhodospira neutriphila</name>
    <dbReference type="NCBI Taxonomy" id="168379"/>
    <lineage>
        <taxon>Bacteria</taxon>
        <taxon>Pseudomonadati</taxon>
        <taxon>Pseudomonadota</taxon>
        <taxon>Gammaproteobacteria</taxon>
        <taxon>Chromatiales</taxon>
        <taxon>Ectothiorhodospiraceae</taxon>
        <taxon>Halorhodospira</taxon>
    </lineage>
</organism>
<dbReference type="SUPFAM" id="SSF55781">
    <property type="entry name" value="GAF domain-like"/>
    <property type="match status" value="1"/>
</dbReference>
<dbReference type="SMART" id="SM00052">
    <property type="entry name" value="EAL"/>
    <property type="match status" value="1"/>
</dbReference>
<feature type="domain" description="GGDEF" evidence="3">
    <location>
        <begin position="142"/>
        <end position="295"/>
    </location>
</feature>
<dbReference type="SUPFAM" id="SSF141868">
    <property type="entry name" value="EAL domain-like"/>
    <property type="match status" value="1"/>
</dbReference>
<feature type="non-terminal residue" evidence="4">
    <location>
        <position position="1"/>
    </location>
</feature>
<dbReference type="Proteomes" id="UP000738126">
    <property type="component" value="Unassembled WGS sequence"/>
</dbReference>
<feature type="compositionally biased region" description="Acidic residues" evidence="1">
    <location>
        <begin position="249"/>
        <end position="261"/>
    </location>
</feature>
<dbReference type="Gene3D" id="3.30.70.270">
    <property type="match status" value="1"/>
</dbReference>
<dbReference type="InterPro" id="IPR050706">
    <property type="entry name" value="Cyclic-di-GMP_PDE-like"/>
</dbReference>